<dbReference type="EMBL" id="AEAI01004765">
    <property type="protein sequence ID" value="EGH49827.1"/>
    <property type="molecule type" value="Genomic_DNA"/>
</dbReference>
<reference evidence="1 2" key="1">
    <citation type="journal article" date="2011" name="PLoS Pathog.">
        <title>Dynamic evolution of pathogenicity revealed by sequencing and comparative genomics of 19 Pseudomonas syringae isolates.</title>
        <authorList>
            <person name="Baltrus D.A."/>
            <person name="Nishimura M.T."/>
            <person name="Romanchuk A."/>
            <person name="Chang J.H."/>
            <person name="Mukhtar M.S."/>
            <person name="Cherkis K."/>
            <person name="Roach J."/>
            <person name="Grant S.R."/>
            <person name="Jones C.D."/>
            <person name="Dangl J.L."/>
        </authorList>
    </citation>
    <scope>NUCLEOTIDE SEQUENCE [LARGE SCALE GENOMIC DNA]</scope>
    <source>
        <strain evidence="1 2">1704B</strain>
    </source>
</reference>
<feature type="non-terminal residue" evidence="1">
    <location>
        <position position="1"/>
    </location>
</feature>
<dbReference type="SUPFAM" id="SSF56801">
    <property type="entry name" value="Acetyl-CoA synthetase-like"/>
    <property type="match status" value="1"/>
</dbReference>
<accession>F3GRX4</accession>
<keyword evidence="2" id="KW-1185">Reference proteome</keyword>
<dbReference type="Proteomes" id="UP000004986">
    <property type="component" value="Unassembled WGS sequence"/>
</dbReference>
<sequence>IGLAKGYWRDEALSAGSFFAHPLTGERLYRTGDLARR</sequence>
<proteinExistence type="predicted"/>
<gene>
    <name evidence="1" type="ORF">PSYPI_48475</name>
</gene>
<dbReference type="InterPro" id="IPR042099">
    <property type="entry name" value="ANL_N_sf"/>
</dbReference>
<comment type="caution">
    <text evidence="1">The sequence shown here is derived from an EMBL/GenBank/DDBJ whole genome shotgun (WGS) entry which is preliminary data.</text>
</comment>
<dbReference type="Gene3D" id="3.40.50.12780">
    <property type="entry name" value="N-terminal domain of ligase-like"/>
    <property type="match status" value="1"/>
</dbReference>
<dbReference type="AlphaFoldDB" id="F3GRX4"/>
<organism evidence="1 2">
    <name type="scientific">Pseudomonas syringae pv. pisi str. 1704B</name>
    <dbReference type="NCBI Taxonomy" id="629263"/>
    <lineage>
        <taxon>Bacteria</taxon>
        <taxon>Pseudomonadati</taxon>
        <taxon>Pseudomonadota</taxon>
        <taxon>Gammaproteobacteria</taxon>
        <taxon>Pseudomonadales</taxon>
        <taxon>Pseudomonadaceae</taxon>
        <taxon>Pseudomonas</taxon>
        <taxon>Pseudomonas syringae</taxon>
    </lineage>
</organism>
<protein>
    <submittedName>
        <fullName evidence="1">Amino acid adenylation</fullName>
    </submittedName>
</protein>
<name>F3GRX4_PSESJ</name>
<evidence type="ECO:0000313" key="2">
    <source>
        <dbReference type="Proteomes" id="UP000004986"/>
    </source>
</evidence>
<feature type="non-terminal residue" evidence="1">
    <location>
        <position position="37"/>
    </location>
</feature>
<evidence type="ECO:0000313" key="1">
    <source>
        <dbReference type="EMBL" id="EGH49827.1"/>
    </source>
</evidence>